<reference evidence="1" key="1">
    <citation type="submission" date="2022-02" db="EMBL/GenBank/DDBJ databases">
        <title>Plant Genome Project.</title>
        <authorList>
            <person name="Zhang R.-G."/>
        </authorList>
    </citation>
    <scope>NUCLEOTIDE SEQUENCE</scope>
    <source>
        <strain evidence="1">AT1</strain>
    </source>
</reference>
<gene>
    <name evidence="1" type="ORF">RHMOL_Rhmol07G0256800</name>
</gene>
<comment type="caution">
    <text evidence="1">The sequence shown here is derived from an EMBL/GenBank/DDBJ whole genome shotgun (WGS) entry which is preliminary data.</text>
</comment>
<proteinExistence type="predicted"/>
<keyword evidence="2" id="KW-1185">Reference proteome</keyword>
<sequence>MGSQILDSLRPITVSSDIKKLEPRMDSRTSVDWNMVFIQYLNPSVHRVSADDVRHRQISSSDQCCTDRIIALDCEYNFRDRRVVYYEARI</sequence>
<accession>A0ACC0N5T9</accession>
<dbReference type="EMBL" id="CM046394">
    <property type="protein sequence ID" value="KAI8548226.1"/>
    <property type="molecule type" value="Genomic_DNA"/>
</dbReference>
<evidence type="ECO:0000313" key="2">
    <source>
        <dbReference type="Proteomes" id="UP001062846"/>
    </source>
</evidence>
<dbReference type="Proteomes" id="UP001062846">
    <property type="component" value="Chromosome 7"/>
</dbReference>
<organism evidence="1 2">
    <name type="scientific">Rhododendron molle</name>
    <name type="common">Chinese azalea</name>
    <name type="synonym">Azalea mollis</name>
    <dbReference type="NCBI Taxonomy" id="49168"/>
    <lineage>
        <taxon>Eukaryota</taxon>
        <taxon>Viridiplantae</taxon>
        <taxon>Streptophyta</taxon>
        <taxon>Embryophyta</taxon>
        <taxon>Tracheophyta</taxon>
        <taxon>Spermatophyta</taxon>
        <taxon>Magnoliopsida</taxon>
        <taxon>eudicotyledons</taxon>
        <taxon>Gunneridae</taxon>
        <taxon>Pentapetalae</taxon>
        <taxon>asterids</taxon>
        <taxon>Ericales</taxon>
        <taxon>Ericaceae</taxon>
        <taxon>Ericoideae</taxon>
        <taxon>Rhodoreae</taxon>
        <taxon>Rhododendron</taxon>
    </lineage>
</organism>
<evidence type="ECO:0000313" key="1">
    <source>
        <dbReference type="EMBL" id="KAI8548226.1"/>
    </source>
</evidence>
<protein>
    <submittedName>
        <fullName evidence="1">Uncharacterized protein</fullName>
    </submittedName>
</protein>
<name>A0ACC0N5T9_RHOML</name>